<evidence type="ECO:0000256" key="1">
    <source>
        <dbReference type="SAM" id="Phobius"/>
    </source>
</evidence>
<protein>
    <submittedName>
        <fullName evidence="2">Uncharacterized protein</fullName>
    </submittedName>
</protein>
<feature type="transmembrane region" description="Helical" evidence="1">
    <location>
        <begin position="6"/>
        <end position="28"/>
    </location>
</feature>
<keyword evidence="1" id="KW-0472">Membrane</keyword>
<dbReference type="Proteomes" id="UP001432202">
    <property type="component" value="Chromosome"/>
</dbReference>
<evidence type="ECO:0000313" key="3">
    <source>
        <dbReference type="Proteomes" id="UP001432202"/>
    </source>
</evidence>
<dbReference type="AlphaFoldDB" id="A0AAX4KYP3"/>
<gene>
    <name evidence="2" type="ORF">V6M85_08665</name>
</gene>
<reference evidence="2 3" key="1">
    <citation type="submission" date="2024-02" db="EMBL/GenBank/DDBJ databases">
        <title>STSV induces naive adaptation in Sulfolobus.</title>
        <authorList>
            <person name="Xiang X."/>
            <person name="Song M."/>
        </authorList>
    </citation>
    <scope>NUCLEOTIDE SEQUENCE [LARGE SCALE GENOMIC DNA]</scope>
    <source>
        <strain evidence="2 3">RT2</strain>
    </source>
</reference>
<keyword evidence="3" id="KW-1185">Reference proteome</keyword>
<dbReference type="GeneID" id="89336836"/>
<dbReference type="EMBL" id="CP146016">
    <property type="protein sequence ID" value="WWQ59562.1"/>
    <property type="molecule type" value="Genomic_DNA"/>
</dbReference>
<accession>A0AAX4KYP3</accession>
<name>A0AAX4KYP3_9CREN</name>
<sequence length="191" mass="21526">MIDDKIIFMEVILTSSFLLIIATILHFYVQSKLPNLFKDLEKVLFIAKLEALLSLIQLLSSDKVSTLIEGTVISKPLNIKVEDIANYISTNWDGLKDLIDMLNNKIRNVDRIIFLSQELKNATIQSSNENKLSVILLFLSALFLLLNFINIAFIFSGLALGTLIISIVTSLNNIKHAKELALVSFKYLEKP</sequence>
<dbReference type="RefSeq" id="WP_338598836.1">
    <property type="nucleotide sequence ID" value="NZ_CP146016.1"/>
</dbReference>
<keyword evidence="1" id="KW-1133">Transmembrane helix</keyword>
<feature type="transmembrane region" description="Helical" evidence="1">
    <location>
        <begin position="135"/>
        <end position="168"/>
    </location>
</feature>
<organism evidence="2 3">
    <name type="scientific">Sulfolobus tengchongensis</name>
    <dbReference type="NCBI Taxonomy" id="207809"/>
    <lineage>
        <taxon>Archaea</taxon>
        <taxon>Thermoproteota</taxon>
        <taxon>Thermoprotei</taxon>
        <taxon>Sulfolobales</taxon>
        <taxon>Sulfolobaceae</taxon>
        <taxon>Sulfolobus</taxon>
    </lineage>
</organism>
<proteinExistence type="predicted"/>
<evidence type="ECO:0000313" key="2">
    <source>
        <dbReference type="EMBL" id="WWQ59562.1"/>
    </source>
</evidence>
<keyword evidence="1" id="KW-0812">Transmembrane</keyword>